<dbReference type="SMART" id="SM00102">
    <property type="entry name" value="ADF"/>
    <property type="match status" value="1"/>
</dbReference>
<keyword evidence="9" id="KW-1185">Reference proteome</keyword>
<proteinExistence type="inferred from homology"/>
<evidence type="ECO:0000313" key="8">
    <source>
        <dbReference type="EMBL" id="KAK7505418.1"/>
    </source>
</evidence>
<dbReference type="GO" id="GO:0005737">
    <property type="term" value="C:cytoplasm"/>
    <property type="evidence" value="ECO:0007669"/>
    <property type="project" value="UniProtKB-SubCell"/>
</dbReference>
<dbReference type="InterPro" id="IPR029006">
    <property type="entry name" value="ADF-H/Gelsolin-like_dom_sf"/>
</dbReference>
<keyword evidence="4" id="KW-0963">Cytoplasm</keyword>
<accession>A0ABD0M151</accession>
<dbReference type="CDD" id="cd11283">
    <property type="entry name" value="ADF_GMF-beta_like"/>
    <property type="match status" value="1"/>
</dbReference>
<reference evidence="8 9" key="1">
    <citation type="journal article" date="2023" name="Sci. Data">
        <title>Genome assembly of the Korean intertidal mud-creeper Batillaria attramentaria.</title>
        <authorList>
            <person name="Patra A.K."/>
            <person name="Ho P.T."/>
            <person name="Jun S."/>
            <person name="Lee S.J."/>
            <person name="Kim Y."/>
            <person name="Won Y.J."/>
        </authorList>
    </citation>
    <scope>NUCLEOTIDE SEQUENCE [LARGE SCALE GENOMIC DNA]</scope>
    <source>
        <strain evidence="8">Wonlab-2016</strain>
    </source>
</reference>
<evidence type="ECO:0000256" key="3">
    <source>
        <dbReference type="ARBA" id="ARBA00010055"/>
    </source>
</evidence>
<dbReference type="AlphaFoldDB" id="A0ABD0M151"/>
<dbReference type="InterPro" id="IPR011171">
    <property type="entry name" value="GMF"/>
</dbReference>
<dbReference type="PROSITE" id="PS51263">
    <property type="entry name" value="ADF_H"/>
    <property type="match status" value="1"/>
</dbReference>
<name>A0ABD0M151_9CAEN</name>
<sequence length="154" mass="17758">MGQPRAGSDSSIQATNVQVCDIDPSLEELLNKFKFRKEKNIAAIVLKIDRENQKVVLDEEYEDVTIEDLQNELPASQPRYVLLSYVYKRDDGRVSYPLCFIFVSPQGCQPDLTMMYAGTKMAIKNFAQATKEFEIRSVEELTEEFLEEKLAFFR</sequence>
<evidence type="ECO:0000256" key="4">
    <source>
        <dbReference type="ARBA" id="ARBA00022490"/>
    </source>
</evidence>
<dbReference type="GO" id="GO:0005634">
    <property type="term" value="C:nucleus"/>
    <property type="evidence" value="ECO:0007669"/>
    <property type="project" value="UniProtKB-SubCell"/>
</dbReference>
<dbReference type="EMBL" id="JACVVK020000010">
    <property type="protein sequence ID" value="KAK7505418.1"/>
    <property type="molecule type" value="Genomic_DNA"/>
</dbReference>
<dbReference type="InterPro" id="IPR002108">
    <property type="entry name" value="ADF-H"/>
</dbReference>
<dbReference type="Pfam" id="PF00241">
    <property type="entry name" value="Cofilin_ADF"/>
    <property type="match status" value="1"/>
</dbReference>
<dbReference type="Proteomes" id="UP001519460">
    <property type="component" value="Unassembled WGS sequence"/>
</dbReference>
<dbReference type="Gene3D" id="3.40.20.10">
    <property type="entry name" value="Severin"/>
    <property type="match status" value="1"/>
</dbReference>
<comment type="caution">
    <text evidence="8">The sequence shown here is derived from an EMBL/GenBank/DDBJ whole genome shotgun (WGS) entry which is preliminary data.</text>
</comment>
<evidence type="ECO:0000256" key="2">
    <source>
        <dbReference type="ARBA" id="ARBA00004496"/>
    </source>
</evidence>
<evidence type="ECO:0000256" key="5">
    <source>
        <dbReference type="ARBA" id="ARBA00023242"/>
    </source>
</evidence>
<keyword evidence="5" id="KW-0539">Nucleus</keyword>
<dbReference type="PIRSF" id="PIRSF001788">
    <property type="entry name" value="GMF-beta"/>
    <property type="match status" value="1"/>
</dbReference>
<dbReference type="PANTHER" id="PTHR11249:SF2">
    <property type="entry name" value="GLIA MATURATION FACTOR"/>
    <property type="match status" value="1"/>
</dbReference>
<feature type="domain" description="ADF-H" evidence="7">
    <location>
        <begin position="16"/>
        <end position="151"/>
    </location>
</feature>
<dbReference type="GO" id="GO:0071944">
    <property type="term" value="C:cell periphery"/>
    <property type="evidence" value="ECO:0007669"/>
    <property type="project" value="UniProtKB-ARBA"/>
</dbReference>
<dbReference type="GO" id="GO:0071846">
    <property type="term" value="P:actin filament debranching"/>
    <property type="evidence" value="ECO:0007669"/>
    <property type="project" value="UniProtKB-ARBA"/>
</dbReference>
<protein>
    <recommendedName>
        <fullName evidence="7">ADF-H domain-containing protein</fullName>
    </recommendedName>
</protein>
<organism evidence="8 9">
    <name type="scientific">Batillaria attramentaria</name>
    <dbReference type="NCBI Taxonomy" id="370345"/>
    <lineage>
        <taxon>Eukaryota</taxon>
        <taxon>Metazoa</taxon>
        <taxon>Spiralia</taxon>
        <taxon>Lophotrochozoa</taxon>
        <taxon>Mollusca</taxon>
        <taxon>Gastropoda</taxon>
        <taxon>Caenogastropoda</taxon>
        <taxon>Sorbeoconcha</taxon>
        <taxon>Cerithioidea</taxon>
        <taxon>Batillariidae</taxon>
        <taxon>Batillaria</taxon>
    </lineage>
</organism>
<evidence type="ECO:0000259" key="7">
    <source>
        <dbReference type="PROSITE" id="PS51263"/>
    </source>
</evidence>
<evidence type="ECO:0000256" key="1">
    <source>
        <dbReference type="ARBA" id="ARBA00004123"/>
    </source>
</evidence>
<gene>
    <name evidence="8" type="ORF">BaRGS_00003163</name>
</gene>
<dbReference type="SUPFAM" id="SSF55753">
    <property type="entry name" value="Actin depolymerizing proteins"/>
    <property type="match status" value="1"/>
</dbReference>
<comment type="similarity">
    <text evidence="3 6">Belongs to the actin-binding proteins ADF family. GMF subfamily.</text>
</comment>
<dbReference type="FunFam" id="3.40.20.10:FF:000026">
    <property type="entry name" value="Glia maturation factor"/>
    <property type="match status" value="1"/>
</dbReference>
<comment type="subcellular location">
    <subcellularLocation>
        <location evidence="2">Cytoplasm</location>
    </subcellularLocation>
    <subcellularLocation>
        <location evidence="1">Nucleus</location>
    </subcellularLocation>
</comment>
<evidence type="ECO:0000313" key="9">
    <source>
        <dbReference type="Proteomes" id="UP001519460"/>
    </source>
</evidence>
<dbReference type="PANTHER" id="PTHR11249">
    <property type="entry name" value="GLIAL FACTOR NATURATION FACTOR"/>
    <property type="match status" value="1"/>
</dbReference>
<evidence type="ECO:0000256" key="6">
    <source>
        <dbReference type="PIRNR" id="PIRNR001788"/>
    </source>
</evidence>